<reference evidence="1" key="1">
    <citation type="submission" date="2021-06" db="EMBL/GenBank/DDBJ databases">
        <authorList>
            <person name="Kallberg Y."/>
            <person name="Tangrot J."/>
            <person name="Rosling A."/>
        </authorList>
    </citation>
    <scope>NUCLEOTIDE SEQUENCE</scope>
    <source>
        <strain evidence="1">UK204</strain>
    </source>
</reference>
<gene>
    <name evidence="1" type="ORF">FCALED_LOCUS9961</name>
</gene>
<feature type="non-terminal residue" evidence="1">
    <location>
        <position position="1"/>
    </location>
</feature>
<organism evidence="1 2">
    <name type="scientific">Funneliformis caledonium</name>
    <dbReference type="NCBI Taxonomy" id="1117310"/>
    <lineage>
        <taxon>Eukaryota</taxon>
        <taxon>Fungi</taxon>
        <taxon>Fungi incertae sedis</taxon>
        <taxon>Mucoromycota</taxon>
        <taxon>Glomeromycotina</taxon>
        <taxon>Glomeromycetes</taxon>
        <taxon>Glomerales</taxon>
        <taxon>Glomeraceae</taxon>
        <taxon>Funneliformis</taxon>
    </lineage>
</organism>
<keyword evidence="2" id="KW-1185">Reference proteome</keyword>
<evidence type="ECO:0000313" key="2">
    <source>
        <dbReference type="Proteomes" id="UP000789570"/>
    </source>
</evidence>
<dbReference type="AlphaFoldDB" id="A0A9N9DB19"/>
<dbReference type="Proteomes" id="UP000789570">
    <property type="component" value="Unassembled WGS sequence"/>
</dbReference>
<dbReference type="EMBL" id="CAJVPQ010003483">
    <property type="protein sequence ID" value="CAG8629015.1"/>
    <property type="molecule type" value="Genomic_DNA"/>
</dbReference>
<sequence length="120" mass="14150">NYRKRMNIDCITEKMDINKERRYENLKSTNTRKEYLEVALPDSFQSMGGSLNCIGIVQFDSYTEMVRRDSCISEYHLLQDSSTHCFKYPLYSTIVHTRVLNRIHFRDRVALDISSNILST</sequence>
<protein>
    <submittedName>
        <fullName evidence="1">1145_t:CDS:1</fullName>
    </submittedName>
</protein>
<evidence type="ECO:0000313" key="1">
    <source>
        <dbReference type="EMBL" id="CAG8629015.1"/>
    </source>
</evidence>
<name>A0A9N9DB19_9GLOM</name>
<comment type="caution">
    <text evidence="1">The sequence shown here is derived from an EMBL/GenBank/DDBJ whole genome shotgun (WGS) entry which is preliminary data.</text>
</comment>
<proteinExistence type="predicted"/>
<accession>A0A9N9DB19</accession>